<organism evidence="1 2">
    <name type="scientific">Trichoderma lentiforme</name>
    <dbReference type="NCBI Taxonomy" id="1567552"/>
    <lineage>
        <taxon>Eukaryota</taxon>
        <taxon>Fungi</taxon>
        <taxon>Dikarya</taxon>
        <taxon>Ascomycota</taxon>
        <taxon>Pezizomycotina</taxon>
        <taxon>Sordariomycetes</taxon>
        <taxon>Hypocreomycetidae</taxon>
        <taxon>Hypocreales</taxon>
        <taxon>Hypocreaceae</taxon>
        <taxon>Trichoderma</taxon>
    </lineage>
</organism>
<keyword evidence="2" id="KW-1185">Reference proteome</keyword>
<comment type="caution">
    <text evidence="1">The sequence shown here is derived from an EMBL/GenBank/DDBJ whole genome shotgun (WGS) entry which is preliminary data.</text>
</comment>
<name>A0A9P5CGC6_9HYPO</name>
<dbReference type="EMBL" id="QLNT01000007">
    <property type="protein sequence ID" value="KAF3073217.1"/>
    <property type="molecule type" value="Genomic_DNA"/>
</dbReference>
<proteinExistence type="predicted"/>
<evidence type="ECO:0000313" key="2">
    <source>
        <dbReference type="Proteomes" id="UP000801864"/>
    </source>
</evidence>
<sequence>MAPRMAKHGGEAWARCSAIPARRSNNSMSRSLQPQAEQFLAGIPPSLPRMSMSLGEGGKAYRLTIRVSTYNRDYRPPNPVSPGEIQCVAIV</sequence>
<dbReference type="AlphaFoldDB" id="A0A9P5CGC6"/>
<dbReference type="Proteomes" id="UP000801864">
    <property type="component" value="Unassembled WGS sequence"/>
</dbReference>
<protein>
    <submittedName>
        <fullName evidence="1">Uncharacterized protein</fullName>
    </submittedName>
</protein>
<reference evidence="1 2" key="1">
    <citation type="submission" date="2018-06" db="EMBL/GenBank/DDBJ databases">
        <title>Genome analysis of cellulolytic fungus Trichoderma lentiforme CFAM-422.</title>
        <authorList>
            <person name="Steindorff A.S."/>
            <person name="Formighieri E.F."/>
            <person name="Midorikawa G.E.O."/>
            <person name="Tamietti M.S."/>
            <person name="Ramos E.Z."/>
            <person name="Silva A.S."/>
            <person name="Bon E.P.S."/>
            <person name="Mendes T.D."/>
            <person name="Damaso M.C.T."/>
            <person name="Favaro L.C.L."/>
        </authorList>
    </citation>
    <scope>NUCLEOTIDE SEQUENCE [LARGE SCALE GENOMIC DNA]</scope>
    <source>
        <strain evidence="1 2">CFAM-422</strain>
    </source>
</reference>
<evidence type="ECO:0000313" key="1">
    <source>
        <dbReference type="EMBL" id="KAF3073217.1"/>
    </source>
</evidence>
<accession>A0A9P5CGC6</accession>
<gene>
    <name evidence="1" type="ORF">CFAM422_004563</name>
</gene>